<dbReference type="RefSeq" id="WP_242017018.1">
    <property type="nucleotide sequence ID" value="NZ_JAMPKM010000003.1"/>
</dbReference>
<keyword evidence="4" id="KW-0808">Transferase</keyword>
<keyword evidence="3" id="KW-0547">Nucleotide-binding</keyword>
<dbReference type="InterPro" id="IPR004358">
    <property type="entry name" value="Sig_transdc_His_kin-like_C"/>
</dbReference>
<feature type="domain" description="Histidine kinase" evidence="8">
    <location>
        <begin position="216"/>
        <end position="459"/>
    </location>
</feature>
<gene>
    <name evidence="9" type="ORF">NC998_07240</name>
</gene>
<keyword evidence="7" id="KW-0175">Coiled coil</keyword>
<evidence type="ECO:0000256" key="3">
    <source>
        <dbReference type="ARBA" id="ARBA00022741"/>
    </source>
</evidence>
<dbReference type="Pfam" id="PF02518">
    <property type="entry name" value="HATPase_c"/>
    <property type="match status" value="1"/>
</dbReference>
<dbReference type="PRINTS" id="PR00344">
    <property type="entry name" value="BCTRLSENSOR"/>
</dbReference>
<evidence type="ECO:0000259" key="8">
    <source>
        <dbReference type="PROSITE" id="PS50109"/>
    </source>
</evidence>
<dbReference type="InterPro" id="IPR011645">
    <property type="entry name" value="HNOB_dom_associated"/>
</dbReference>
<dbReference type="InterPro" id="IPR005467">
    <property type="entry name" value="His_kinase_dom"/>
</dbReference>
<evidence type="ECO:0000256" key="2">
    <source>
        <dbReference type="ARBA" id="ARBA00022553"/>
    </source>
</evidence>
<evidence type="ECO:0000256" key="7">
    <source>
        <dbReference type="SAM" id="Coils"/>
    </source>
</evidence>
<evidence type="ECO:0000256" key="1">
    <source>
        <dbReference type="ARBA" id="ARBA00000085"/>
    </source>
</evidence>
<keyword evidence="6" id="KW-0141">cGMP biosynthesis</keyword>
<evidence type="ECO:0000256" key="4">
    <source>
        <dbReference type="ARBA" id="ARBA00022777"/>
    </source>
</evidence>
<accession>A0ABV0J524</accession>
<evidence type="ECO:0000313" key="9">
    <source>
        <dbReference type="EMBL" id="MEP0816888.1"/>
    </source>
</evidence>
<dbReference type="EMBL" id="JAMPKM010000003">
    <property type="protein sequence ID" value="MEP0816888.1"/>
    <property type="molecule type" value="Genomic_DNA"/>
</dbReference>
<protein>
    <submittedName>
        <fullName evidence="9">ATP-binding protein</fullName>
    </submittedName>
</protein>
<dbReference type="InterPro" id="IPR042463">
    <property type="entry name" value="HNOB_dom_associated_sf"/>
</dbReference>
<dbReference type="InterPro" id="IPR036097">
    <property type="entry name" value="HisK_dim/P_sf"/>
</dbReference>
<comment type="caution">
    <text evidence="9">The sequence shown here is derived from an EMBL/GenBank/DDBJ whole genome shotgun (WGS) entry which is preliminary data.</text>
</comment>
<feature type="coiled-coil region" evidence="7">
    <location>
        <begin position="177"/>
        <end position="207"/>
    </location>
</feature>
<dbReference type="SUPFAM" id="SSF47384">
    <property type="entry name" value="Homodimeric domain of signal transducing histidine kinase"/>
    <property type="match status" value="1"/>
</dbReference>
<evidence type="ECO:0000313" key="10">
    <source>
        <dbReference type="Proteomes" id="UP001464891"/>
    </source>
</evidence>
<dbReference type="Pfam" id="PF07701">
    <property type="entry name" value="HNOBA"/>
    <property type="match status" value="1"/>
</dbReference>
<keyword evidence="10" id="KW-1185">Reference proteome</keyword>
<comment type="catalytic activity">
    <reaction evidence="1">
        <text>ATP + protein L-histidine = ADP + protein N-phospho-L-histidine.</text>
        <dbReference type="EC" id="2.7.13.3"/>
    </reaction>
</comment>
<dbReference type="PANTHER" id="PTHR43065:SF50">
    <property type="entry name" value="HISTIDINE KINASE"/>
    <property type="match status" value="1"/>
</dbReference>
<dbReference type="Proteomes" id="UP001464891">
    <property type="component" value="Unassembled WGS sequence"/>
</dbReference>
<dbReference type="Gene3D" id="3.30.450.260">
    <property type="entry name" value="Haem NO binding associated domain"/>
    <property type="match status" value="1"/>
</dbReference>
<keyword evidence="2" id="KW-0597">Phosphoprotein</keyword>
<proteinExistence type="predicted"/>
<dbReference type="GO" id="GO:0005524">
    <property type="term" value="F:ATP binding"/>
    <property type="evidence" value="ECO:0007669"/>
    <property type="project" value="UniProtKB-KW"/>
</dbReference>
<dbReference type="InterPro" id="IPR036890">
    <property type="entry name" value="HATPase_C_sf"/>
</dbReference>
<evidence type="ECO:0000256" key="5">
    <source>
        <dbReference type="ARBA" id="ARBA00023012"/>
    </source>
</evidence>
<organism evidence="9 10">
    <name type="scientific">Trichocoleus desertorum GB2-A4</name>
    <dbReference type="NCBI Taxonomy" id="2933944"/>
    <lineage>
        <taxon>Bacteria</taxon>
        <taxon>Bacillati</taxon>
        <taxon>Cyanobacteriota</taxon>
        <taxon>Cyanophyceae</taxon>
        <taxon>Leptolyngbyales</taxon>
        <taxon>Trichocoleusaceae</taxon>
        <taxon>Trichocoleus</taxon>
    </lineage>
</organism>
<dbReference type="InterPro" id="IPR003661">
    <property type="entry name" value="HisK_dim/P_dom"/>
</dbReference>
<reference evidence="9 10" key="1">
    <citation type="submission" date="2022-04" db="EMBL/GenBank/DDBJ databases">
        <title>Positive selection, recombination, and allopatry shape intraspecific diversity of widespread and dominant cyanobacteria.</title>
        <authorList>
            <person name="Wei J."/>
            <person name="Shu W."/>
            <person name="Hu C."/>
        </authorList>
    </citation>
    <scope>NUCLEOTIDE SEQUENCE [LARGE SCALE GENOMIC DNA]</scope>
    <source>
        <strain evidence="9 10">GB2-A4</strain>
    </source>
</reference>
<dbReference type="PROSITE" id="PS50109">
    <property type="entry name" value="HIS_KIN"/>
    <property type="match status" value="1"/>
</dbReference>
<dbReference type="Gene3D" id="3.30.565.10">
    <property type="entry name" value="Histidine kinase-like ATPase, C-terminal domain"/>
    <property type="match status" value="1"/>
</dbReference>
<keyword evidence="4" id="KW-0418">Kinase</keyword>
<dbReference type="PANTHER" id="PTHR43065">
    <property type="entry name" value="SENSOR HISTIDINE KINASE"/>
    <property type="match status" value="1"/>
</dbReference>
<dbReference type="SMART" id="SM00387">
    <property type="entry name" value="HATPase_c"/>
    <property type="match status" value="1"/>
</dbReference>
<dbReference type="SUPFAM" id="SSF55874">
    <property type="entry name" value="ATPase domain of HSP90 chaperone/DNA topoisomerase II/histidine kinase"/>
    <property type="match status" value="1"/>
</dbReference>
<keyword evidence="9" id="KW-0067">ATP-binding</keyword>
<sequence>MMSSLSSTTPTEPLMQPQFTLSPQLLAKAFPFHFVFKGDRTIVQSGEVLQRLIPDIIGAQLDKCFQIQRPIIQTADFAAITRQSNSIFMLKSLHSEMTLRGQMMPIEDCGAIFFLGSPVVTEISQLNQIGIKLKDFAIHDSAADFLFLLQAKGRLMDELAERELKLKDTLRGKEEIALLAEARARDVEQALENLQKTQAQLIQAEKMSGLGQMVAGIAHEINNPVNFINGNLTYTDKYVQDLLTLVELYQQYFPQASPEIIDFMEEMDLEFVLSDLPRLVASMQMGSCRIRDIVLSLRNFSRLDEAEQKDVDLHEGIDSTLLILNHKLKQGIEVVQEYGDLPKVLCYPAQLNQLFMNIISNAADALLEADIKSKQIVIQTSVDDSKQVYIRIQDNGHGISPEIKEKIFNPFFTTKPAGKGTGLGLSISQQIIEKHQGTIEVVSELGKGTEFVIKIPISLVAKA</sequence>
<keyword evidence="5" id="KW-0902">Two-component regulatory system</keyword>
<dbReference type="InterPro" id="IPR003594">
    <property type="entry name" value="HATPase_dom"/>
</dbReference>
<evidence type="ECO:0000256" key="6">
    <source>
        <dbReference type="ARBA" id="ARBA00023293"/>
    </source>
</evidence>
<name>A0ABV0J524_9CYAN</name>
<dbReference type="CDD" id="cd00082">
    <property type="entry name" value="HisKA"/>
    <property type="match status" value="1"/>
</dbReference>
<dbReference type="Gene3D" id="1.10.287.130">
    <property type="match status" value="1"/>
</dbReference>